<feature type="compositionally biased region" description="Polar residues" evidence="1">
    <location>
        <begin position="150"/>
        <end position="165"/>
    </location>
</feature>
<feature type="compositionally biased region" description="Low complexity" evidence="1">
    <location>
        <begin position="100"/>
        <end position="127"/>
    </location>
</feature>
<evidence type="ECO:0000313" key="3">
    <source>
        <dbReference type="Proteomes" id="UP001362999"/>
    </source>
</evidence>
<feature type="region of interest" description="Disordered" evidence="1">
    <location>
        <begin position="17"/>
        <end position="68"/>
    </location>
</feature>
<sequence length="165" mass="17431">MILDPTLFDVSQSSKLFEAPADSDQHSDCVARTTRPQSQSSPLASLPHCIDSSMAQPSPRSRLPPVFHYDEQARFRSLDGIGDRRHSKPLNADAVAASLASGATPHVRASSLAASPSASASVSRATSYDPSRQTSPAPTPSTIPPSRSTQKSQNPPCATTSATYQ</sequence>
<gene>
    <name evidence="2" type="ORF">R3P38DRAFT_3226493</name>
</gene>
<organism evidence="2 3">
    <name type="scientific">Favolaschia claudopus</name>
    <dbReference type="NCBI Taxonomy" id="2862362"/>
    <lineage>
        <taxon>Eukaryota</taxon>
        <taxon>Fungi</taxon>
        <taxon>Dikarya</taxon>
        <taxon>Basidiomycota</taxon>
        <taxon>Agaricomycotina</taxon>
        <taxon>Agaricomycetes</taxon>
        <taxon>Agaricomycetidae</taxon>
        <taxon>Agaricales</taxon>
        <taxon>Marasmiineae</taxon>
        <taxon>Mycenaceae</taxon>
        <taxon>Favolaschia</taxon>
    </lineage>
</organism>
<evidence type="ECO:0000313" key="2">
    <source>
        <dbReference type="EMBL" id="KAK6992220.1"/>
    </source>
</evidence>
<feature type="compositionally biased region" description="Low complexity" evidence="1">
    <location>
        <begin position="36"/>
        <end position="47"/>
    </location>
</feature>
<proteinExistence type="predicted"/>
<evidence type="ECO:0000256" key="1">
    <source>
        <dbReference type="SAM" id="MobiDB-lite"/>
    </source>
</evidence>
<comment type="caution">
    <text evidence="2">The sequence shown here is derived from an EMBL/GenBank/DDBJ whole genome shotgun (WGS) entry which is preliminary data.</text>
</comment>
<reference evidence="2 3" key="1">
    <citation type="journal article" date="2024" name="J Genomics">
        <title>Draft genome sequencing and assembly of Favolaschia claudopus CIRM-BRFM 2984 isolated from oak limbs.</title>
        <authorList>
            <person name="Navarro D."/>
            <person name="Drula E."/>
            <person name="Chaduli D."/>
            <person name="Cazenave R."/>
            <person name="Ahrendt S."/>
            <person name="Wang J."/>
            <person name="Lipzen A."/>
            <person name="Daum C."/>
            <person name="Barry K."/>
            <person name="Grigoriev I.V."/>
            <person name="Favel A."/>
            <person name="Rosso M.N."/>
            <person name="Martin F."/>
        </authorList>
    </citation>
    <scope>NUCLEOTIDE SEQUENCE [LARGE SCALE GENOMIC DNA]</scope>
    <source>
        <strain evidence="2 3">CIRM-BRFM 2984</strain>
    </source>
</reference>
<keyword evidence="3" id="KW-1185">Reference proteome</keyword>
<name>A0AAV9ZTL7_9AGAR</name>
<protein>
    <submittedName>
        <fullName evidence="2">Uncharacterized protein</fullName>
    </submittedName>
</protein>
<dbReference type="Proteomes" id="UP001362999">
    <property type="component" value="Unassembled WGS sequence"/>
</dbReference>
<dbReference type="AlphaFoldDB" id="A0AAV9ZTL7"/>
<feature type="region of interest" description="Disordered" evidence="1">
    <location>
        <begin position="100"/>
        <end position="165"/>
    </location>
</feature>
<accession>A0AAV9ZTL7</accession>
<dbReference type="EMBL" id="JAWWNJ010000112">
    <property type="protein sequence ID" value="KAK6992220.1"/>
    <property type="molecule type" value="Genomic_DNA"/>
</dbReference>